<proteinExistence type="predicted"/>
<reference evidence="1 2" key="1">
    <citation type="submission" date="2017-03" db="EMBL/GenBank/DDBJ databases">
        <authorList>
            <person name="Afonso C.L."/>
            <person name="Miller P.J."/>
            <person name="Scott M.A."/>
            <person name="Spackman E."/>
            <person name="Goraichik I."/>
            <person name="Dimitrov K.M."/>
            <person name="Suarez D.L."/>
            <person name="Swayne D.E."/>
        </authorList>
    </citation>
    <scope>NUCLEOTIDE SEQUENCE [LARGE SCALE GENOMIC DNA]</scope>
    <source>
        <strain evidence="1 2">CECT 7023</strain>
    </source>
</reference>
<organism evidence="1 2">
    <name type="scientific">Roseisalinus antarcticus</name>
    <dbReference type="NCBI Taxonomy" id="254357"/>
    <lineage>
        <taxon>Bacteria</taxon>
        <taxon>Pseudomonadati</taxon>
        <taxon>Pseudomonadota</taxon>
        <taxon>Alphaproteobacteria</taxon>
        <taxon>Rhodobacterales</taxon>
        <taxon>Roseobacteraceae</taxon>
        <taxon>Roseisalinus</taxon>
    </lineage>
</organism>
<evidence type="ECO:0000313" key="2">
    <source>
        <dbReference type="Proteomes" id="UP000193900"/>
    </source>
</evidence>
<sequence length="42" mass="4543">MGWYAEGRLSPHVSHVLPLAEAEAALDLLATRQAVGKVVVRM</sequence>
<name>A0A1Y5TY19_9RHOB</name>
<dbReference type="Proteomes" id="UP000193900">
    <property type="component" value="Unassembled WGS sequence"/>
</dbReference>
<evidence type="ECO:0008006" key="3">
    <source>
        <dbReference type="Google" id="ProtNLM"/>
    </source>
</evidence>
<dbReference type="EMBL" id="FWFZ01000044">
    <property type="protein sequence ID" value="SLN76671.1"/>
    <property type="molecule type" value="Genomic_DNA"/>
</dbReference>
<dbReference type="AlphaFoldDB" id="A0A1Y5TY19"/>
<accession>A0A1Y5TY19</accession>
<evidence type="ECO:0000313" key="1">
    <source>
        <dbReference type="EMBL" id="SLN76671.1"/>
    </source>
</evidence>
<dbReference type="Pfam" id="PF13602">
    <property type="entry name" value="ADH_zinc_N_2"/>
    <property type="match status" value="1"/>
</dbReference>
<dbReference type="Gene3D" id="3.90.180.10">
    <property type="entry name" value="Medium-chain alcohol dehydrogenases, catalytic domain"/>
    <property type="match status" value="1"/>
</dbReference>
<gene>
    <name evidence="1" type="ORF">ROA7023_04229</name>
</gene>
<keyword evidence="2" id="KW-1185">Reference proteome</keyword>
<protein>
    <recommendedName>
        <fullName evidence="3">Zinc-binding dehydrogenase</fullName>
    </recommendedName>
</protein>